<dbReference type="AlphaFoldDB" id="A0A7W5CC79"/>
<dbReference type="RefSeq" id="WP_183569095.1">
    <property type="nucleotide sequence ID" value="NZ_CBCSLB010000019.1"/>
</dbReference>
<keyword evidence="1" id="KW-1133">Transmembrane helix</keyword>
<dbReference type="Proteomes" id="UP000518605">
    <property type="component" value="Unassembled WGS sequence"/>
</dbReference>
<accession>A0A7W5CC79</accession>
<comment type="caution">
    <text evidence="2">The sequence shown here is derived from an EMBL/GenBank/DDBJ whole genome shotgun (WGS) entry which is preliminary data.</text>
</comment>
<feature type="transmembrane region" description="Helical" evidence="1">
    <location>
        <begin position="31"/>
        <end position="50"/>
    </location>
</feature>
<dbReference type="EMBL" id="JACHXW010000019">
    <property type="protein sequence ID" value="MBB3154912.1"/>
    <property type="molecule type" value="Genomic_DNA"/>
</dbReference>
<protein>
    <submittedName>
        <fullName evidence="2">Uncharacterized protein</fullName>
    </submittedName>
</protein>
<keyword evidence="1" id="KW-0812">Transmembrane</keyword>
<keyword evidence="1" id="KW-0472">Membrane</keyword>
<evidence type="ECO:0000313" key="2">
    <source>
        <dbReference type="EMBL" id="MBB3154912.1"/>
    </source>
</evidence>
<proteinExistence type="predicted"/>
<sequence length="53" mass="6207">MATGHRNVEIEERHVEKKSDSSLVASTFIKYAAYIIIFFGALYFLVRYVFPMF</sequence>
<keyword evidence="3" id="KW-1185">Reference proteome</keyword>
<evidence type="ECO:0000256" key="1">
    <source>
        <dbReference type="SAM" id="Phobius"/>
    </source>
</evidence>
<gene>
    <name evidence="2" type="ORF">FHS16_004994</name>
</gene>
<organism evidence="2 3">
    <name type="scientific">Paenibacillus endophyticus</name>
    <dbReference type="NCBI Taxonomy" id="1294268"/>
    <lineage>
        <taxon>Bacteria</taxon>
        <taxon>Bacillati</taxon>
        <taxon>Bacillota</taxon>
        <taxon>Bacilli</taxon>
        <taxon>Bacillales</taxon>
        <taxon>Paenibacillaceae</taxon>
        <taxon>Paenibacillus</taxon>
    </lineage>
</organism>
<name>A0A7W5CC79_9BACL</name>
<reference evidence="2 3" key="1">
    <citation type="submission" date="2020-08" db="EMBL/GenBank/DDBJ databases">
        <title>Genomic Encyclopedia of Type Strains, Phase III (KMG-III): the genomes of soil and plant-associated and newly described type strains.</title>
        <authorList>
            <person name="Whitman W."/>
        </authorList>
    </citation>
    <scope>NUCLEOTIDE SEQUENCE [LARGE SCALE GENOMIC DNA]</scope>
    <source>
        <strain evidence="2 3">CECT 8234</strain>
    </source>
</reference>
<evidence type="ECO:0000313" key="3">
    <source>
        <dbReference type="Proteomes" id="UP000518605"/>
    </source>
</evidence>